<name>A0A165EJI3_9APHY</name>
<dbReference type="Pfam" id="PF00201">
    <property type="entry name" value="UDPGT"/>
    <property type="match status" value="1"/>
</dbReference>
<dbReference type="InterPro" id="IPR050481">
    <property type="entry name" value="UDP-glycosyltransf_plant"/>
</dbReference>
<dbReference type="PANTHER" id="PTHR48049">
    <property type="entry name" value="GLYCOSYLTRANSFERASE"/>
    <property type="match status" value="1"/>
</dbReference>
<dbReference type="Proteomes" id="UP000076871">
    <property type="component" value="Unassembled WGS sequence"/>
</dbReference>
<dbReference type="SUPFAM" id="SSF53756">
    <property type="entry name" value="UDP-Glycosyltransferase/glycogen phosphorylase"/>
    <property type="match status" value="1"/>
</dbReference>
<keyword evidence="1 2" id="KW-0808">Transferase</keyword>
<sequence>MGISWSWHAKQHHVVLFVCESWGHTRPLCNLAARLAESRPVYVTLFTITTIHDHVRDELLRSFDADERHLLDRIRVISLTHNSANILDRSILEDSFATAFEKLAQQEAVQCIHTGVSYGPVLAPDALVLDFHGRTAMQCARRVSKKNFRVFAWHAGSASLVFRFWVPKQVGRIDDLRARSEFEAECSGITVEEAAGEILLGHTGCVVYIPGLPPMYDHEVQPQSALGSKGELGGVMLGAHDVYNECDGMLLATPERYEPETVAALRSWFAESSRKVFPCGPLVPYGEQATSQQKEQSIHIQEFMNGVSKKHGERTLVYISFGSVYWPQEDDQLSAFLDVMIELGIPFILNHASAYLSISDSIVQKVEGYEDAILTRWSPQQLILRHPAMAWFITHGGQSSVIESISEGIPMICWPFAFDQPLNAAHITVNLDIGYELFQIRNGPGLKPVHRLGKAPEGSIEAVRVEAKDVLRRAFGEDGARKRANVLKLKHRMVGQPRSKHHPSRRAIDAFLDSLDST</sequence>
<dbReference type="EMBL" id="KV427620">
    <property type="protein sequence ID" value="KZT07182.1"/>
    <property type="molecule type" value="Genomic_DNA"/>
</dbReference>
<dbReference type="AlphaFoldDB" id="A0A165EJI3"/>
<reference evidence="2 3" key="1">
    <citation type="journal article" date="2016" name="Mol. Biol. Evol.">
        <title>Comparative Genomics of Early-Diverging Mushroom-Forming Fungi Provides Insights into the Origins of Lignocellulose Decay Capabilities.</title>
        <authorList>
            <person name="Nagy L.G."/>
            <person name="Riley R."/>
            <person name="Tritt A."/>
            <person name="Adam C."/>
            <person name="Daum C."/>
            <person name="Floudas D."/>
            <person name="Sun H."/>
            <person name="Yadav J.S."/>
            <person name="Pangilinan J."/>
            <person name="Larsson K.H."/>
            <person name="Matsuura K."/>
            <person name="Barry K."/>
            <person name="Labutti K."/>
            <person name="Kuo R."/>
            <person name="Ohm R.A."/>
            <person name="Bhattacharya S.S."/>
            <person name="Shirouzu T."/>
            <person name="Yoshinaga Y."/>
            <person name="Martin F.M."/>
            <person name="Grigoriev I.V."/>
            <person name="Hibbett D.S."/>
        </authorList>
    </citation>
    <scope>NUCLEOTIDE SEQUENCE [LARGE SCALE GENOMIC DNA]</scope>
    <source>
        <strain evidence="2 3">93-53</strain>
    </source>
</reference>
<evidence type="ECO:0000313" key="2">
    <source>
        <dbReference type="EMBL" id="KZT07182.1"/>
    </source>
</evidence>
<dbReference type="InterPro" id="IPR002213">
    <property type="entry name" value="UDP_glucos_trans"/>
</dbReference>
<dbReference type="Gene3D" id="3.40.50.2000">
    <property type="entry name" value="Glycogen Phosphorylase B"/>
    <property type="match status" value="2"/>
</dbReference>
<keyword evidence="3" id="KW-1185">Reference proteome</keyword>
<gene>
    <name evidence="2" type="ORF">LAESUDRAFT_725078</name>
</gene>
<dbReference type="PANTHER" id="PTHR48049:SF132">
    <property type="entry name" value="GLYCOSYLTRANSFERASE"/>
    <property type="match status" value="1"/>
</dbReference>
<dbReference type="GeneID" id="63825779"/>
<dbReference type="RefSeq" id="XP_040764922.1">
    <property type="nucleotide sequence ID" value="XM_040908750.1"/>
</dbReference>
<evidence type="ECO:0000313" key="3">
    <source>
        <dbReference type="Proteomes" id="UP000076871"/>
    </source>
</evidence>
<dbReference type="OrthoDB" id="5835829at2759"/>
<organism evidence="2 3">
    <name type="scientific">Laetiporus sulphureus 93-53</name>
    <dbReference type="NCBI Taxonomy" id="1314785"/>
    <lineage>
        <taxon>Eukaryota</taxon>
        <taxon>Fungi</taxon>
        <taxon>Dikarya</taxon>
        <taxon>Basidiomycota</taxon>
        <taxon>Agaricomycotina</taxon>
        <taxon>Agaricomycetes</taxon>
        <taxon>Polyporales</taxon>
        <taxon>Laetiporus</taxon>
    </lineage>
</organism>
<dbReference type="GO" id="GO:0035251">
    <property type="term" value="F:UDP-glucosyltransferase activity"/>
    <property type="evidence" value="ECO:0007669"/>
    <property type="project" value="InterPro"/>
</dbReference>
<proteinExistence type="predicted"/>
<dbReference type="STRING" id="1314785.A0A165EJI3"/>
<protein>
    <submittedName>
        <fullName evidence="2">Glycosyltransferase family 1 protein</fullName>
    </submittedName>
</protein>
<accession>A0A165EJI3</accession>
<dbReference type="InParanoid" id="A0A165EJI3"/>
<evidence type="ECO:0000256" key="1">
    <source>
        <dbReference type="ARBA" id="ARBA00022679"/>
    </source>
</evidence>